<dbReference type="PROSITE" id="PS00137">
    <property type="entry name" value="SUBTILASE_HIS"/>
    <property type="match status" value="1"/>
</dbReference>
<comment type="similarity">
    <text evidence="1 6 7">Belongs to the peptidase S8 family.</text>
</comment>
<feature type="active site" description="Charge relay system" evidence="5 6">
    <location>
        <position position="162"/>
    </location>
</feature>
<dbReference type="InterPro" id="IPR023828">
    <property type="entry name" value="Peptidase_S8_Ser-AS"/>
</dbReference>
<feature type="transmembrane region" description="Helical" evidence="8">
    <location>
        <begin position="1067"/>
        <end position="1088"/>
    </location>
</feature>
<dbReference type="Proteomes" id="UP001337580">
    <property type="component" value="Chromosome"/>
</dbReference>
<dbReference type="KEGG" id="ips:CfP315_0510"/>
<dbReference type="InterPro" id="IPR034045">
    <property type="entry name" value="Pep_S8_CspA-like"/>
</dbReference>
<dbReference type="PRINTS" id="PR00723">
    <property type="entry name" value="SUBTILISIN"/>
</dbReference>
<dbReference type="GO" id="GO:0004252">
    <property type="term" value="F:serine-type endopeptidase activity"/>
    <property type="evidence" value="ECO:0007669"/>
    <property type="project" value="UniProtKB-UniRule"/>
</dbReference>
<protein>
    <submittedName>
        <fullName evidence="11">S8 family peptidase</fullName>
    </submittedName>
</protein>
<dbReference type="Gene3D" id="3.40.50.200">
    <property type="entry name" value="Peptidase S8/S53 domain"/>
    <property type="match status" value="2"/>
</dbReference>
<dbReference type="PROSITE" id="PS51892">
    <property type="entry name" value="SUBTILASE"/>
    <property type="match status" value="2"/>
</dbReference>
<feature type="active site" description="Charge relay system" evidence="6">
    <location>
        <position position="751"/>
    </location>
</feature>
<proteinExistence type="inferred from homology"/>
<evidence type="ECO:0000259" key="9">
    <source>
        <dbReference type="Pfam" id="PF00082"/>
    </source>
</evidence>
<evidence type="ECO:0000256" key="1">
    <source>
        <dbReference type="ARBA" id="ARBA00011073"/>
    </source>
</evidence>
<evidence type="ECO:0000256" key="3">
    <source>
        <dbReference type="ARBA" id="ARBA00022801"/>
    </source>
</evidence>
<accession>A0AA48HV63</accession>
<dbReference type="PROSITE" id="PS00136">
    <property type="entry name" value="SUBTILASE_ASP"/>
    <property type="match status" value="2"/>
</dbReference>
<dbReference type="InterPro" id="IPR050131">
    <property type="entry name" value="Peptidase_S8_subtilisin-like"/>
</dbReference>
<feature type="active site" description="Charge relay system" evidence="6">
    <location>
        <position position="685"/>
    </location>
</feature>
<feature type="domain" description="Peptidase S8/S53" evidence="9">
    <location>
        <begin position="1004"/>
        <end position="1108"/>
    </location>
</feature>
<feature type="domain" description="Peptidase S8/S53" evidence="9">
    <location>
        <begin position="410"/>
        <end position="516"/>
    </location>
</feature>
<feature type="domain" description="Csp protease B prodomain" evidence="10">
    <location>
        <begin position="3"/>
        <end position="56"/>
    </location>
</feature>
<feature type="active site" description="Charge relay system" evidence="5 6">
    <location>
        <position position="96"/>
    </location>
</feature>
<evidence type="ECO:0000256" key="7">
    <source>
        <dbReference type="RuleBase" id="RU003355"/>
    </source>
</evidence>
<evidence type="ECO:0000256" key="2">
    <source>
        <dbReference type="ARBA" id="ARBA00022670"/>
    </source>
</evidence>
<dbReference type="EMBL" id="AP027924">
    <property type="protein sequence ID" value="BED91953.1"/>
    <property type="molecule type" value="Genomic_DNA"/>
</dbReference>
<organism evidence="11">
    <name type="scientific">Candidatus Improbicoccus pseudotrichonymphae</name>
    <dbReference type="NCBI Taxonomy" id="3033792"/>
    <lineage>
        <taxon>Bacteria</taxon>
        <taxon>Bacillati</taxon>
        <taxon>Bacillota</taxon>
        <taxon>Clostridia</taxon>
        <taxon>Candidatus Improbicoccus</taxon>
    </lineage>
</organism>
<keyword evidence="8" id="KW-0812">Transmembrane</keyword>
<keyword evidence="8" id="KW-0472">Membrane</keyword>
<evidence type="ECO:0000313" key="11">
    <source>
        <dbReference type="EMBL" id="BED91953.1"/>
    </source>
</evidence>
<dbReference type="CDD" id="cd07478">
    <property type="entry name" value="Peptidases_S8_CspA-like"/>
    <property type="match status" value="2"/>
</dbReference>
<evidence type="ECO:0000256" key="5">
    <source>
        <dbReference type="PIRSR" id="PIRSR615500-1"/>
    </source>
</evidence>
<evidence type="ECO:0000256" key="6">
    <source>
        <dbReference type="PROSITE-ProRule" id="PRU01240"/>
    </source>
</evidence>
<keyword evidence="8" id="KW-1133">Transmembrane helix</keyword>
<name>A0AA48HV63_9FIRM</name>
<dbReference type="PANTHER" id="PTHR43806:SF11">
    <property type="entry name" value="CEREVISIN-RELATED"/>
    <property type="match status" value="1"/>
</dbReference>
<evidence type="ECO:0000256" key="4">
    <source>
        <dbReference type="ARBA" id="ARBA00022825"/>
    </source>
</evidence>
<dbReference type="InterPro" id="IPR023827">
    <property type="entry name" value="Peptidase_S8_Asp-AS"/>
</dbReference>
<reference evidence="11" key="1">
    <citation type="journal article" date="2023" name="ISME J.">
        <title>Emergence of putative energy parasites within Clostridia revealed by genome analysis of a novel endosymbiotic clade.</title>
        <authorList>
            <person name="Takahashi K."/>
            <person name="Kuwahara H."/>
            <person name="Horikawa Y."/>
            <person name="Izawa K."/>
            <person name="Kato D."/>
            <person name="Inagaki T."/>
            <person name="Yuki M."/>
            <person name="Ohkuma M."/>
            <person name="Hongoh Y."/>
        </authorList>
    </citation>
    <scope>NUCLEOTIDE SEQUENCE</scope>
    <source>
        <strain evidence="11">CfP3-15</strain>
    </source>
</reference>
<feature type="domain" description="Peptidase S8/S53" evidence="9">
    <location>
        <begin position="676"/>
        <end position="869"/>
    </location>
</feature>
<evidence type="ECO:0000256" key="8">
    <source>
        <dbReference type="SAM" id="Phobius"/>
    </source>
</evidence>
<dbReference type="InterPro" id="IPR022398">
    <property type="entry name" value="Peptidase_S8_His-AS"/>
</dbReference>
<keyword evidence="3 6" id="KW-0378">Hydrolase</keyword>
<dbReference type="Pfam" id="PF00082">
    <property type="entry name" value="Peptidase_S8"/>
    <property type="match status" value="4"/>
</dbReference>
<keyword evidence="2 6" id="KW-0645">Protease</keyword>
<dbReference type="InterPro" id="IPR015500">
    <property type="entry name" value="Peptidase_S8_subtilisin-rel"/>
</dbReference>
<dbReference type="Pfam" id="PF18425">
    <property type="entry name" value="CspB_prodomain"/>
    <property type="match status" value="1"/>
</dbReference>
<feature type="active site" description="Charge relay system" evidence="6">
    <location>
        <position position="1074"/>
    </location>
</feature>
<keyword evidence="4 6" id="KW-0720">Serine protease</keyword>
<gene>
    <name evidence="11" type="ORF">CfP315_0510</name>
</gene>
<dbReference type="SUPFAM" id="SSF52743">
    <property type="entry name" value="Subtilisin-like"/>
    <property type="match status" value="2"/>
</dbReference>
<dbReference type="AlphaFoldDB" id="A0AA48HV63"/>
<dbReference type="Gene3D" id="3.30.70.2980">
    <property type="match status" value="1"/>
</dbReference>
<feature type="domain" description="Peptidase S8/S53" evidence="9">
    <location>
        <begin position="87"/>
        <end position="269"/>
    </location>
</feature>
<sequence>MVNTVETIVKYNGDIKKLGDKLDAVTEILSSSYAIMQISPDKLKDITKYPEIEFLEYSSVLTFVDSQAVNSTCTGDVHSEPGFNLQGEGVIVGIVDSGIDFRHPDFINEDGTTRILKIWDQEISDGPAPEGFYSGTEYDSAQINKALKDSSYVLPHIDSNGHGTGVAGVAAGNGTASNGQNMGVAPKSSLIVVKLASNQTSFFTSTANVMRGISYAINQAIAFNMPVVINISYGTNQGSHDGESLFEQFLDSMADTWETSIIVATGNEGIAKHHFGGKLKTGDHIDSSFVLKKGLISVPITFCKSFIDIFSFQILNSSGAESQKINLKHPTQSIYLNNVEILVMIMHPTPYFEEEMVTFLFRGTSSKPIPEDIWILRVIGENVLDGNFDIWLPTLEIVGSESRFLEPDSQITLTIPSTAYKVISVGGYDAASLNISDFSGRGPIRGFKEIKPDLVAPAYGVTTTSPGGGYNSLTGTSFAAPHVAGAAALLMEWGVVKGNDKFMYGQRLKAFLRVGATRQSSQEYPNPIWGYGTLCTRESLNIANQYTSSSDSSLVNILYYENLISGFSIQNENNNSNLEDNPGTSEEYFDYIVKYDSPYDSLLKEFSNVAVSSKLHGDYAVVHVPKKELQNIQEKIFSNQVFAEEAMVCTLLQYSQALTSAGINSVQNQPFLNLKGNGVIIGVIDTGIDFKNKCFIFEDESSKIISLWDQSIQGNPPSGFIFGTEYTKEQIEMQIHNPDSNIVLSKDENGHGTFLASLMSAISHEDTYQGVAPEASLIVVKLKKAKKVTKEQASIFDNTEDIYQSTDIVLGIEYIFRKSIELNKPCVINISLGSNYGAHDGLSFFERYISEISLINQISVITAIGNEGNKSHHFEAIVGDGSEPVNIEFNVANTEKGFFINIWTLAPDRVSISLVTPLGNVAKRRSFNLKEIYNYDFVLESSKIKVEYIFPDVKNGNQNIRIGFVDPAPGLWILKIYGDLILDGHIVGWLPTSPLINENTGFLNAQVEKTVVVPSTAFNVISVGAYNSRNGAIYIATGRGPAISNKTCPDFVAPGVSVDGIYPLNKYGIMSGTSVASSIVAGVAALVMEWGIVKKNDRAMNTLKMRSYLTLGCEQNKDNIQYPNTLWGYGTLNLFETFQKIK</sequence>
<dbReference type="InterPro" id="IPR000209">
    <property type="entry name" value="Peptidase_S8/S53_dom"/>
</dbReference>
<feature type="active site" description="Charge relay system" evidence="5 6">
    <location>
        <position position="477"/>
    </location>
</feature>
<dbReference type="InterPro" id="IPR036852">
    <property type="entry name" value="Peptidase_S8/S53_dom_sf"/>
</dbReference>
<dbReference type="PANTHER" id="PTHR43806">
    <property type="entry name" value="PEPTIDASE S8"/>
    <property type="match status" value="1"/>
</dbReference>
<dbReference type="Gene3D" id="2.60.120.1290">
    <property type="match status" value="2"/>
</dbReference>
<evidence type="ECO:0000259" key="10">
    <source>
        <dbReference type="Pfam" id="PF18425"/>
    </source>
</evidence>
<dbReference type="GO" id="GO:0006508">
    <property type="term" value="P:proteolysis"/>
    <property type="evidence" value="ECO:0007669"/>
    <property type="project" value="UniProtKB-KW"/>
</dbReference>
<dbReference type="PROSITE" id="PS00138">
    <property type="entry name" value="SUBTILASE_SER"/>
    <property type="match status" value="1"/>
</dbReference>
<dbReference type="InterPro" id="IPR041365">
    <property type="entry name" value="CspB_prodomain"/>
</dbReference>